<dbReference type="KEGG" id="tvl:FAZ95_14785"/>
<dbReference type="PROSITE" id="PS51898">
    <property type="entry name" value="TYR_RECOMBINASE"/>
    <property type="match status" value="1"/>
</dbReference>
<dbReference type="EMBL" id="CP040077">
    <property type="protein sequence ID" value="QCP50327.1"/>
    <property type="molecule type" value="Genomic_DNA"/>
</dbReference>
<dbReference type="Proteomes" id="UP000298656">
    <property type="component" value="Chromosome 1"/>
</dbReference>
<dbReference type="SUPFAM" id="SSF56349">
    <property type="entry name" value="DNA breaking-rejoining enzymes"/>
    <property type="match status" value="1"/>
</dbReference>
<dbReference type="GO" id="GO:0006310">
    <property type="term" value="P:DNA recombination"/>
    <property type="evidence" value="ECO:0007669"/>
    <property type="project" value="UniProtKB-KW"/>
</dbReference>
<dbReference type="Gene3D" id="1.10.150.130">
    <property type="match status" value="1"/>
</dbReference>
<keyword evidence="2" id="KW-0229">DNA integration</keyword>
<evidence type="ECO:0000313" key="9">
    <source>
        <dbReference type="EMBL" id="QCP50327.1"/>
    </source>
</evidence>
<feature type="domain" description="Tyr recombinase" evidence="6">
    <location>
        <begin position="98"/>
        <end position="271"/>
    </location>
</feature>
<evidence type="ECO:0000256" key="2">
    <source>
        <dbReference type="ARBA" id="ARBA00022908"/>
    </source>
</evidence>
<evidence type="ECO:0000256" key="5">
    <source>
        <dbReference type="PROSITE-ProRule" id="PRU01248"/>
    </source>
</evidence>
<sequence length="293" mass="33247">MTPLRRRMIVDMRVRNLAANTQRAYLQQVSAFAQHFGCSPELLGPEEVRDWQVHLIEVLRRSPSTLVVATAALRFLYNVTLKRDWSVDEIPMSRTPRKLPVILSQEEVNQFLEAIRSVKHRTVLMAAYAAGLRISEATRLKVSDIDSQRMMLRVEQGKGHADRYVMLSPRLLEILRNYWCIGRPQYWLFPGRFADQPVGADVIRQACQDARRRAGISKPITPHSLRHAFATHLLESGTDVRTIQLLLGHCSLATTSRYLKVATSTVCATTSPFDRLPHRSATPICPEPSPTND</sequence>
<reference evidence="8 11" key="1">
    <citation type="submission" date="2019-05" db="EMBL/GenBank/DDBJ databases">
        <title>Burkholderia sp. DHOD12, isolated from subtropical forest soil.</title>
        <authorList>
            <person name="Gao Z.-H."/>
            <person name="Qiu L.-H."/>
        </authorList>
    </citation>
    <scope>NUCLEOTIDE SEQUENCE [LARGE SCALE GENOMIC DNA]</scope>
    <source>
        <strain evidence="8 11">DHOD12</strain>
    </source>
</reference>
<evidence type="ECO:0000256" key="3">
    <source>
        <dbReference type="ARBA" id="ARBA00023125"/>
    </source>
</evidence>
<dbReference type="InterPro" id="IPR011010">
    <property type="entry name" value="DNA_brk_join_enz"/>
</dbReference>
<dbReference type="OrthoDB" id="9801717at2"/>
<evidence type="ECO:0000259" key="6">
    <source>
        <dbReference type="PROSITE" id="PS51898"/>
    </source>
</evidence>
<name>A0A4V1EHB1_9BURK</name>
<dbReference type="InterPro" id="IPR044068">
    <property type="entry name" value="CB"/>
</dbReference>
<keyword evidence="4" id="KW-0233">DNA recombination</keyword>
<keyword evidence="3 5" id="KW-0238">DNA-binding</keyword>
<dbReference type="EMBL" id="CP040077">
    <property type="protein sequence ID" value="QCP49650.1"/>
    <property type="molecule type" value="Genomic_DNA"/>
</dbReference>
<evidence type="ECO:0000256" key="1">
    <source>
        <dbReference type="ARBA" id="ARBA00008857"/>
    </source>
</evidence>
<dbReference type="KEGG" id="tvl:FAZ95_15525"/>
<dbReference type="GO" id="GO:0003677">
    <property type="term" value="F:DNA binding"/>
    <property type="evidence" value="ECO:0007669"/>
    <property type="project" value="UniProtKB-UniRule"/>
</dbReference>
<dbReference type="Pfam" id="PF00589">
    <property type="entry name" value="Phage_integrase"/>
    <property type="match status" value="1"/>
</dbReference>
<feature type="domain" description="Core-binding (CB)" evidence="7">
    <location>
        <begin position="1"/>
        <end position="81"/>
    </location>
</feature>
<dbReference type="KEGG" id="tvl:FAZ95_10985"/>
<dbReference type="PANTHER" id="PTHR30349">
    <property type="entry name" value="PHAGE INTEGRASE-RELATED"/>
    <property type="match status" value="1"/>
</dbReference>
<dbReference type="Pfam" id="PF13495">
    <property type="entry name" value="Phage_int_SAM_4"/>
    <property type="match status" value="1"/>
</dbReference>
<dbReference type="EMBL" id="CP040077">
    <property type="protein sequence ID" value="QCP50444.1"/>
    <property type="molecule type" value="Genomic_DNA"/>
</dbReference>
<protein>
    <submittedName>
        <fullName evidence="8">Integrase</fullName>
    </submittedName>
</protein>
<dbReference type="PROSITE" id="PS51900">
    <property type="entry name" value="CB"/>
    <property type="match status" value="1"/>
</dbReference>
<evidence type="ECO:0000256" key="4">
    <source>
        <dbReference type="ARBA" id="ARBA00023172"/>
    </source>
</evidence>
<proteinExistence type="inferred from homology"/>
<dbReference type="GO" id="GO:0015074">
    <property type="term" value="P:DNA integration"/>
    <property type="evidence" value="ECO:0007669"/>
    <property type="project" value="UniProtKB-KW"/>
</dbReference>
<dbReference type="RefSeq" id="WP_137332475.1">
    <property type="nucleotide sequence ID" value="NZ_CP040077.1"/>
</dbReference>
<dbReference type="InterPro" id="IPR010998">
    <property type="entry name" value="Integrase_recombinase_N"/>
</dbReference>
<evidence type="ECO:0000313" key="11">
    <source>
        <dbReference type="Proteomes" id="UP000298656"/>
    </source>
</evidence>
<organism evidence="8 11">
    <name type="scientific">Trinickia violacea</name>
    <dbReference type="NCBI Taxonomy" id="2571746"/>
    <lineage>
        <taxon>Bacteria</taxon>
        <taxon>Pseudomonadati</taxon>
        <taxon>Pseudomonadota</taxon>
        <taxon>Betaproteobacteria</taxon>
        <taxon>Burkholderiales</taxon>
        <taxon>Burkholderiaceae</taxon>
        <taxon>Trinickia</taxon>
    </lineage>
</organism>
<evidence type="ECO:0000313" key="10">
    <source>
        <dbReference type="EMBL" id="QCP50444.1"/>
    </source>
</evidence>
<dbReference type="CDD" id="cd01193">
    <property type="entry name" value="INT_IntI_C"/>
    <property type="match status" value="1"/>
</dbReference>
<accession>A0A4V1EHB1</accession>
<comment type="similarity">
    <text evidence="1">Belongs to the 'phage' integrase family.</text>
</comment>
<evidence type="ECO:0000313" key="8">
    <source>
        <dbReference type="EMBL" id="QCP49650.1"/>
    </source>
</evidence>
<dbReference type="PANTHER" id="PTHR30349:SF64">
    <property type="entry name" value="PROPHAGE INTEGRASE INTD-RELATED"/>
    <property type="match status" value="1"/>
</dbReference>
<dbReference type="InterPro" id="IPR004107">
    <property type="entry name" value="Integrase_SAM-like_N"/>
</dbReference>
<keyword evidence="11" id="KW-1185">Reference proteome</keyword>
<dbReference type="Gene3D" id="1.10.443.10">
    <property type="entry name" value="Intergrase catalytic core"/>
    <property type="match status" value="2"/>
</dbReference>
<dbReference type="InterPro" id="IPR050090">
    <property type="entry name" value="Tyrosine_recombinase_XerCD"/>
</dbReference>
<dbReference type="AlphaFoldDB" id="A0A4V1EHB1"/>
<gene>
    <name evidence="8" type="ORF">FAZ95_10985</name>
    <name evidence="9" type="ORF">FAZ95_14785</name>
    <name evidence="10" type="ORF">FAZ95_15525</name>
</gene>
<dbReference type="InterPro" id="IPR013762">
    <property type="entry name" value="Integrase-like_cat_sf"/>
</dbReference>
<dbReference type="InterPro" id="IPR002104">
    <property type="entry name" value="Integrase_catalytic"/>
</dbReference>
<evidence type="ECO:0000259" key="7">
    <source>
        <dbReference type="PROSITE" id="PS51900"/>
    </source>
</evidence>